<evidence type="ECO:0000256" key="1">
    <source>
        <dbReference type="SAM" id="MobiDB-lite"/>
    </source>
</evidence>
<feature type="compositionally biased region" description="Basic and acidic residues" evidence="1">
    <location>
        <begin position="357"/>
        <end position="366"/>
    </location>
</feature>
<proteinExistence type="predicted"/>
<dbReference type="VEuPathDB" id="CryptoDB:Cvel_22457"/>
<organism evidence="2">
    <name type="scientific">Chromera velia CCMP2878</name>
    <dbReference type="NCBI Taxonomy" id="1169474"/>
    <lineage>
        <taxon>Eukaryota</taxon>
        <taxon>Sar</taxon>
        <taxon>Alveolata</taxon>
        <taxon>Colpodellida</taxon>
        <taxon>Chromeraceae</taxon>
        <taxon>Chromera</taxon>
    </lineage>
</organism>
<feature type="compositionally biased region" description="Low complexity" evidence="1">
    <location>
        <begin position="402"/>
        <end position="413"/>
    </location>
</feature>
<evidence type="ECO:0000313" key="2">
    <source>
        <dbReference type="EMBL" id="CEM31047.1"/>
    </source>
</evidence>
<feature type="region of interest" description="Disordered" evidence="1">
    <location>
        <begin position="357"/>
        <end position="499"/>
    </location>
</feature>
<accession>A0A0G4GLN0</accession>
<dbReference type="EMBL" id="CDMZ01001335">
    <property type="protein sequence ID" value="CEM31047.1"/>
    <property type="molecule type" value="Genomic_DNA"/>
</dbReference>
<feature type="compositionally biased region" description="Basic and acidic residues" evidence="1">
    <location>
        <begin position="452"/>
        <end position="468"/>
    </location>
</feature>
<dbReference type="AlphaFoldDB" id="A0A0G4GLN0"/>
<reference evidence="2" key="1">
    <citation type="submission" date="2014-11" db="EMBL/GenBank/DDBJ databases">
        <authorList>
            <person name="Otto D Thomas"/>
            <person name="Naeem Raeece"/>
        </authorList>
    </citation>
    <scope>NUCLEOTIDE SEQUENCE</scope>
</reference>
<gene>
    <name evidence="2" type="ORF">Cvel_22457</name>
</gene>
<sequence>MRRSVPCLKVDPSLIVSKRLPGWAKRQKLVPTDEGDEGTTKSRELPQVVRSIRQAASKEVKSPRLWTNLAEQAILSRHQLRPLHIAEILRSFARIGYRNEKVVKSFCDQLLTHSDVKSMVIALVSLHKLKLPFREMQASLMRNIAGNTDGFSFSDLKHVLLALARLEIDSPAFTSEVCESIMNAIREKDRHVPVDPKQKWKSQADHVGVEARELLVLPYCLGKLRFTENEELCQYLVVRIRSLIQSRLRCLPLDAVQAFYGFLLMGPQFKVVAGKCGLYCRFIFERLMTPDLVLLAPSFKTLGIDREEVWHVWADAMQERTRELSVDQLVSLVGIFQSLGRPAGELLFLIDKKREERERERERETETAEAPESERTGAQPGGGEDRQGSASTASGKTADVRAGFSSASCSGSSTVAQEAPASEKDPARGRRTRKADRTVRNHLDPFVCDTEGDQKENDSSRLKQKNSDENSVPTGESPGRPGGLRVSVKESRSAVATQL</sequence>
<protein>
    <submittedName>
        <fullName evidence="2">Uncharacterized protein</fullName>
    </submittedName>
</protein>
<name>A0A0G4GLN0_9ALVE</name>